<dbReference type="InterPro" id="IPR025380">
    <property type="entry name" value="DUF4369"/>
</dbReference>
<keyword evidence="8" id="KW-1185">Reference proteome</keyword>
<dbReference type="PROSITE" id="PS51352">
    <property type="entry name" value="THIOREDOXIN_2"/>
    <property type="match status" value="1"/>
</dbReference>
<comment type="subcellular location">
    <subcellularLocation>
        <location evidence="1">Cell envelope</location>
    </subcellularLocation>
</comment>
<feature type="domain" description="Thioredoxin" evidence="6">
    <location>
        <begin position="218"/>
        <end position="356"/>
    </location>
</feature>
<evidence type="ECO:0000256" key="3">
    <source>
        <dbReference type="ARBA" id="ARBA00023157"/>
    </source>
</evidence>
<dbReference type="RefSeq" id="WP_148920499.1">
    <property type="nucleotide sequence ID" value="NZ_VTAV01000015.1"/>
</dbReference>
<dbReference type="PANTHER" id="PTHR42852:SF6">
    <property type="entry name" value="THIOL:DISULFIDE INTERCHANGE PROTEIN DSBE"/>
    <property type="match status" value="1"/>
</dbReference>
<evidence type="ECO:0000256" key="4">
    <source>
        <dbReference type="ARBA" id="ARBA00023284"/>
    </source>
</evidence>
<dbReference type="AlphaFoldDB" id="A0A5D4H021"/>
<organism evidence="7 8">
    <name type="scientific">Sphingobacterium phlebotomi</name>
    <dbReference type="NCBI Taxonomy" id="2605433"/>
    <lineage>
        <taxon>Bacteria</taxon>
        <taxon>Pseudomonadati</taxon>
        <taxon>Bacteroidota</taxon>
        <taxon>Sphingobacteriia</taxon>
        <taxon>Sphingobacteriales</taxon>
        <taxon>Sphingobacteriaceae</taxon>
        <taxon>Sphingobacterium</taxon>
    </lineage>
</organism>
<evidence type="ECO:0000256" key="1">
    <source>
        <dbReference type="ARBA" id="ARBA00004196"/>
    </source>
</evidence>
<dbReference type="InterPro" id="IPR013766">
    <property type="entry name" value="Thioredoxin_domain"/>
</dbReference>
<evidence type="ECO:0000256" key="5">
    <source>
        <dbReference type="SAM" id="SignalP"/>
    </source>
</evidence>
<reference evidence="7 8" key="1">
    <citation type="submission" date="2019-08" db="EMBL/GenBank/DDBJ databases">
        <title>Phlebobacter frassis gen. nov. sp. nov., a new member of family Sphingobacteriaceae isolated from sand fly rearing media.</title>
        <authorList>
            <person name="Kakumanu M.L."/>
            <person name="Marayati B.F."/>
            <person name="Wada-Katsumata A."/>
            <person name="Wasserberg G."/>
            <person name="Schal C."/>
            <person name="Apperson C.S."/>
            <person name="Ponnusamy L."/>
        </authorList>
    </citation>
    <scope>NUCLEOTIDE SEQUENCE [LARGE SCALE GENOMIC DNA]</scope>
    <source>
        <strain evidence="7 8">SSI9</strain>
    </source>
</reference>
<dbReference type="GO" id="GO:0030313">
    <property type="term" value="C:cell envelope"/>
    <property type="evidence" value="ECO:0007669"/>
    <property type="project" value="UniProtKB-SubCell"/>
</dbReference>
<dbReference type="Pfam" id="PF00578">
    <property type="entry name" value="AhpC-TSA"/>
    <property type="match status" value="1"/>
</dbReference>
<keyword evidence="2" id="KW-0201">Cytochrome c-type biogenesis</keyword>
<dbReference type="Gene3D" id="3.40.30.10">
    <property type="entry name" value="Glutaredoxin"/>
    <property type="match status" value="1"/>
</dbReference>
<dbReference type="SUPFAM" id="SSF52833">
    <property type="entry name" value="Thioredoxin-like"/>
    <property type="match status" value="1"/>
</dbReference>
<dbReference type="GO" id="GO:0016491">
    <property type="term" value="F:oxidoreductase activity"/>
    <property type="evidence" value="ECO:0007669"/>
    <property type="project" value="InterPro"/>
</dbReference>
<sequence length="356" mass="40333">MNNKIKMTIALLVVAGSTFAQKATVNANITGLEDGELVFHYRSGEKYKADTVQTKNGQFTWEAELREPQKVAVWFPNFRATFFAENRNINITGTADSLHKLNVTGSSLQDEAYAYERSIKDLTDQEAPIYRQWGKVSLEEQRKNEEKLAEIREAKAERATQYIAAYPQSYFSLDMVDDRAGMGSYEKVKPLYDLLDPAMQQADKGKALAERLSILKRSSIGETVLDFTQNDTDGNPVHFADFKGKYVLIDFWASWCGPCRAENPNLLKDYNKFKDQNFTIVGVSLDNDGDRWKKAIQDDGMPWTQLSDLKGWENEVSTYYGIRAIPSSLLVDPAGKIIAKDLRGAMLSRKLEELFN</sequence>
<gene>
    <name evidence="7" type="ORF">FXV77_17305</name>
</gene>
<dbReference type="InterPro" id="IPR050553">
    <property type="entry name" value="Thioredoxin_ResA/DsbE_sf"/>
</dbReference>
<name>A0A5D4H021_9SPHI</name>
<dbReference type="PANTHER" id="PTHR42852">
    <property type="entry name" value="THIOL:DISULFIDE INTERCHANGE PROTEIN DSBE"/>
    <property type="match status" value="1"/>
</dbReference>
<dbReference type="PROSITE" id="PS00194">
    <property type="entry name" value="THIOREDOXIN_1"/>
    <property type="match status" value="1"/>
</dbReference>
<keyword evidence="4" id="KW-0676">Redox-active center</keyword>
<feature type="signal peptide" evidence="5">
    <location>
        <begin position="1"/>
        <end position="22"/>
    </location>
</feature>
<dbReference type="GO" id="GO:0016209">
    <property type="term" value="F:antioxidant activity"/>
    <property type="evidence" value="ECO:0007669"/>
    <property type="project" value="InterPro"/>
</dbReference>
<keyword evidence="5" id="KW-0732">Signal</keyword>
<evidence type="ECO:0000313" key="7">
    <source>
        <dbReference type="EMBL" id="TYR33623.1"/>
    </source>
</evidence>
<protein>
    <submittedName>
        <fullName evidence="7">AhpC/TSA family protein</fullName>
    </submittedName>
</protein>
<proteinExistence type="predicted"/>
<comment type="caution">
    <text evidence="7">The sequence shown here is derived from an EMBL/GenBank/DDBJ whole genome shotgun (WGS) entry which is preliminary data.</text>
</comment>
<evidence type="ECO:0000259" key="6">
    <source>
        <dbReference type="PROSITE" id="PS51352"/>
    </source>
</evidence>
<keyword evidence="3" id="KW-1015">Disulfide bond</keyword>
<dbReference type="GO" id="GO:0017004">
    <property type="term" value="P:cytochrome complex assembly"/>
    <property type="evidence" value="ECO:0007669"/>
    <property type="project" value="UniProtKB-KW"/>
</dbReference>
<dbReference type="Proteomes" id="UP000322362">
    <property type="component" value="Unassembled WGS sequence"/>
</dbReference>
<dbReference type="InterPro" id="IPR017937">
    <property type="entry name" value="Thioredoxin_CS"/>
</dbReference>
<dbReference type="EMBL" id="VTAV01000015">
    <property type="protein sequence ID" value="TYR33623.1"/>
    <property type="molecule type" value="Genomic_DNA"/>
</dbReference>
<feature type="chain" id="PRO_5022737146" evidence="5">
    <location>
        <begin position="23"/>
        <end position="356"/>
    </location>
</feature>
<dbReference type="InterPro" id="IPR036249">
    <property type="entry name" value="Thioredoxin-like_sf"/>
</dbReference>
<dbReference type="CDD" id="cd02966">
    <property type="entry name" value="TlpA_like_family"/>
    <property type="match status" value="1"/>
</dbReference>
<evidence type="ECO:0000256" key="2">
    <source>
        <dbReference type="ARBA" id="ARBA00022748"/>
    </source>
</evidence>
<dbReference type="Pfam" id="PF14289">
    <property type="entry name" value="DUF4369"/>
    <property type="match status" value="1"/>
</dbReference>
<evidence type="ECO:0000313" key="8">
    <source>
        <dbReference type="Proteomes" id="UP000322362"/>
    </source>
</evidence>
<accession>A0A5D4H021</accession>
<dbReference type="InterPro" id="IPR000866">
    <property type="entry name" value="AhpC/TSA"/>
</dbReference>